<name>A0ACC3BZK1_PYRYE</name>
<protein>
    <submittedName>
        <fullName evidence="1">Uncharacterized protein</fullName>
    </submittedName>
</protein>
<dbReference type="Proteomes" id="UP000798662">
    <property type="component" value="Chromosome 2"/>
</dbReference>
<evidence type="ECO:0000313" key="2">
    <source>
        <dbReference type="Proteomes" id="UP000798662"/>
    </source>
</evidence>
<dbReference type="EMBL" id="CM020619">
    <property type="protein sequence ID" value="KAK1863400.1"/>
    <property type="molecule type" value="Genomic_DNA"/>
</dbReference>
<organism evidence="1 2">
    <name type="scientific">Pyropia yezoensis</name>
    <name type="common">Susabi-nori</name>
    <name type="synonym">Porphyra yezoensis</name>
    <dbReference type="NCBI Taxonomy" id="2788"/>
    <lineage>
        <taxon>Eukaryota</taxon>
        <taxon>Rhodophyta</taxon>
        <taxon>Bangiophyceae</taxon>
        <taxon>Bangiales</taxon>
        <taxon>Bangiaceae</taxon>
        <taxon>Pyropia</taxon>
    </lineage>
</organism>
<reference evidence="1" key="1">
    <citation type="submission" date="2019-11" db="EMBL/GenBank/DDBJ databases">
        <title>Nori genome reveals adaptations in red seaweeds to the harsh intertidal environment.</title>
        <authorList>
            <person name="Wang D."/>
            <person name="Mao Y."/>
        </authorList>
    </citation>
    <scope>NUCLEOTIDE SEQUENCE</scope>
    <source>
        <tissue evidence="1">Gametophyte</tissue>
    </source>
</reference>
<sequence>MTVQETSGHGRGMDRGLSRGSGLEDRLGDGDSKEGGADDDDKECHNVGSRDGGSGSSDVSNECAGSDTGDASGGDGCDKSKDGLKDGLEDGDIEEDSREDEGEESDDDDSRGGGGGGSDGSDVSAGGDTGDGSGDDSGDKSEDGRHGGFGDSDSKEDGGENEDEESGDDGSGDGRGKKRSKAAMSKLRKHRPALAFARGDATLKAGVLHAVSALGLYRIVGLHRKVGQAEASPDLSRDADTRADVFVLGRRPRRTVRVLVAMARGCWVVGDMWLLDSLQQRAWKPCAEYVAPLCPAVPSARAAHAAGRTLLGGLLVGFNGALDVDEDVFRLLLEAAGGRFATRGAAVVVEGALQGDQVRLPGGAAVVNQRWLPDSIASWEALPYSDYVAT</sequence>
<accession>A0ACC3BZK1</accession>
<proteinExistence type="predicted"/>
<keyword evidence="2" id="KW-1185">Reference proteome</keyword>
<comment type="caution">
    <text evidence="1">The sequence shown here is derived from an EMBL/GenBank/DDBJ whole genome shotgun (WGS) entry which is preliminary data.</text>
</comment>
<evidence type="ECO:0000313" key="1">
    <source>
        <dbReference type="EMBL" id="KAK1863400.1"/>
    </source>
</evidence>
<gene>
    <name evidence="1" type="ORF">I4F81_005956</name>
</gene>